<feature type="domain" description="Tf2-1-like SH3-like" evidence="1">
    <location>
        <begin position="110"/>
        <end position="175"/>
    </location>
</feature>
<keyword evidence="3" id="KW-1185">Reference proteome</keyword>
<evidence type="ECO:0000313" key="3">
    <source>
        <dbReference type="Proteomes" id="UP000265520"/>
    </source>
</evidence>
<dbReference type="InterPro" id="IPR012337">
    <property type="entry name" value="RNaseH-like_sf"/>
</dbReference>
<dbReference type="AlphaFoldDB" id="A0A392PIP4"/>
<dbReference type="EMBL" id="LXQA010081097">
    <property type="protein sequence ID" value="MCI11674.1"/>
    <property type="molecule type" value="Genomic_DNA"/>
</dbReference>
<dbReference type="PANTHER" id="PTHR45835">
    <property type="entry name" value="YALI0A06105P"/>
    <property type="match status" value="1"/>
</dbReference>
<dbReference type="Proteomes" id="UP000265520">
    <property type="component" value="Unassembled WGS sequence"/>
</dbReference>
<feature type="non-terminal residue" evidence="2">
    <location>
        <position position="1"/>
    </location>
</feature>
<dbReference type="Pfam" id="PF24626">
    <property type="entry name" value="SH3_Tf2-1"/>
    <property type="match status" value="1"/>
</dbReference>
<evidence type="ECO:0000259" key="1">
    <source>
        <dbReference type="Pfam" id="PF24626"/>
    </source>
</evidence>
<dbReference type="Gene3D" id="3.30.420.10">
    <property type="entry name" value="Ribonuclease H-like superfamily/Ribonuclease H"/>
    <property type="match status" value="1"/>
</dbReference>
<dbReference type="SUPFAM" id="SSF53098">
    <property type="entry name" value="Ribonuclease H-like"/>
    <property type="match status" value="1"/>
</dbReference>
<protein>
    <recommendedName>
        <fullName evidence="1">Tf2-1-like SH3-like domain-containing protein</fullName>
    </recommendedName>
</protein>
<sequence length="212" mass="24163">IVNKALQQYLRCFVHDQPRKWSKYLHWAEWNYNSSVHTSTGISPFQAVYGRTPPSLPQYVAGNSKLEAIDTEFITRDLLLAKLKAKLKKAQDTMKFYADKRRAPHPFKVGDLVFVKLRPYRQASLGSQRTHKLSKRFYGPFTITKAMGPVAFELKLPPSSRIHPVFHVSQLKPCHTPADMPLDLPSEAQDNCPIVCPSCILDWKEPTDDSPS</sequence>
<accession>A0A392PIP4</accession>
<reference evidence="2 3" key="1">
    <citation type="journal article" date="2018" name="Front. Plant Sci.">
        <title>Red Clover (Trifolium pratense) and Zigzag Clover (T. medium) - A Picture of Genomic Similarities and Differences.</title>
        <authorList>
            <person name="Dluhosova J."/>
            <person name="Istvanek J."/>
            <person name="Nedelnik J."/>
            <person name="Repkova J."/>
        </authorList>
    </citation>
    <scope>NUCLEOTIDE SEQUENCE [LARGE SCALE GENOMIC DNA]</scope>
    <source>
        <strain evidence="3">cv. 10/8</strain>
        <tissue evidence="2">Leaf</tissue>
    </source>
</reference>
<dbReference type="InterPro" id="IPR036397">
    <property type="entry name" value="RNaseH_sf"/>
</dbReference>
<organism evidence="2 3">
    <name type="scientific">Trifolium medium</name>
    <dbReference type="NCBI Taxonomy" id="97028"/>
    <lineage>
        <taxon>Eukaryota</taxon>
        <taxon>Viridiplantae</taxon>
        <taxon>Streptophyta</taxon>
        <taxon>Embryophyta</taxon>
        <taxon>Tracheophyta</taxon>
        <taxon>Spermatophyta</taxon>
        <taxon>Magnoliopsida</taxon>
        <taxon>eudicotyledons</taxon>
        <taxon>Gunneridae</taxon>
        <taxon>Pentapetalae</taxon>
        <taxon>rosids</taxon>
        <taxon>fabids</taxon>
        <taxon>Fabales</taxon>
        <taxon>Fabaceae</taxon>
        <taxon>Papilionoideae</taxon>
        <taxon>50 kb inversion clade</taxon>
        <taxon>NPAAA clade</taxon>
        <taxon>Hologalegina</taxon>
        <taxon>IRL clade</taxon>
        <taxon>Trifolieae</taxon>
        <taxon>Trifolium</taxon>
    </lineage>
</organism>
<proteinExistence type="predicted"/>
<dbReference type="GO" id="GO:0003676">
    <property type="term" value="F:nucleic acid binding"/>
    <property type="evidence" value="ECO:0007669"/>
    <property type="project" value="InterPro"/>
</dbReference>
<dbReference type="PANTHER" id="PTHR45835:SF99">
    <property type="entry name" value="CHROMO DOMAIN-CONTAINING PROTEIN-RELATED"/>
    <property type="match status" value="1"/>
</dbReference>
<name>A0A392PIP4_9FABA</name>
<dbReference type="InterPro" id="IPR056924">
    <property type="entry name" value="SH3_Tf2-1"/>
</dbReference>
<comment type="caution">
    <text evidence="2">The sequence shown here is derived from an EMBL/GenBank/DDBJ whole genome shotgun (WGS) entry which is preliminary data.</text>
</comment>
<evidence type="ECO:0000313" key="2">
    <source>
        <dbReference type="EMBL" id="MCI11674.1"/>
    </source>
</evidence>